<sequence>MFVSCFTVSLLLLLVDVHSKTIDNKLIATPTIKCGPETIEIKARTEDDFEGVLYIKNWRKQSGCFTAYEKLKNTTKNPSYSIPLNDLSRCGLELRRHPKTKELELLTVFIFSFHPNFVTMSDRAFAVHCIFQQQTITVGTKFNFISDITTRATFNGLHTAPEPVLTIIDGRVPSENAASATRVKVGDPIMLLWNISHPSEVYGIQVVDCLAQTLDGRKMQIIENGCSTDDIIVSSVQYGEHNQKAFADAMAFKFPDAEDVWIKCSVKTCIQRKDHIIIASGISDEHVCRQESQCKLRKKRSWDDLPKNVVIDETGDNVHILHKKLQVIDVYADSESQTLFEPSFAALKAENESVSEICMLKSIYASSAAFLGTLYLTTILSSGIFIYSMKKRSQIQ</sequence>
<organism evidence="1 2">
    <name type="scientific">Panagrolaimus sp. JU765</name>
    <dbReference type="NCBI Taxonomy" id="591449"/>
    <lineage>
        <taxon>Eukaryota</taxon>
        <taxon>Metazoa</taxon>
        <taxon>Ecdysozoa</taxon>
        <taxon>Nematoda</taxon>
        <taxon>Chromadorea</taxon>
        <taxon>Rhabditida</taxon>
        <taxon>Tylenchina</taxon>
        <taxon>Panagrolaimomorpha</taxon>
        <taxon>Panagrolaimoidea</taxon>
        <taxon>Panagrolaimidae</taxon>
        <taxon>Panagrolaimus</taxon>
    </lineage>
</organism>
<protein>
    <submittedName>
        <fullName evidence="2">ZP domain-containing protein</fullName>
    </submittedName>
</protein>
<evidence type="ECO:0000313" key="1">
    <source>
        <dbReference type="Proteomes" id="UP000887576"/>
    </source>
</evidence>
<dbReference type="WBParaSite" id="JU765_v2.g7291.t1">
    <property type="protein sequence ID" value="JU765_v2.g7291.t1"/>
    <property type="gene ID" value="JU765_v2.g7291"/>
</dbReference>
<reference evidence="2" key="1">
    <citation type="submission" date="2022-11" db="UniProtKB">
        <authorList>
            <consortium name="WormBaseParasite"/>
        </authorList>
    </citation>
    <scope>IDENTIFICATION</scope>
</reference>
<dbReference type="Proteomes" id="UP000887576">
    <property type="component" value="Unplaced"/>
</dbReference>
<accession>A0AC34RIY6</accession>
<proteinExistence type="predicted"/>
<name>A0AC34RIY6_9BILA</name>
<evidence type="ECO:0000313" key="2">
    <source>
        <dbReference type="WBParaSite" id="JU765_v2.g7291.t1"/>
    </source>
</evidence>